<protein>
    <recommendedName>
        <fullName evidence="1">non-specific serine/threonine protein kinase</fullName>
        <ecNumber evidence="1">2.7.11.1</ecNumber>
    </recommendedName>
</protein>
<sequence length="364" mass="41809">MNLENQLALSYYQEIAVLNEEHHISVVQHRETKKIYVKKLLTVYNGEVYRRLQQLNLEGVPRIREFLEGEGQAVLIEEYISGDTLQEKIDACRLTEKDIRRYTGELCRILNSLHQQEPPMIHRDIKPSNIIITPEDPEDRVVLIDFNAAKSYTPGKAEDTMLIGTKGFAAPEQYGFGSSSPLTDIYGMGVLIRELTGRIRVYEKVPEIYEKVIQRCTQMNPEDRYQSVQELASTLGNTKDFTYSGGKSQEQKETQWRKYCPPGFRTPVLWKNFLAFAGYFVLLSVSMGITVEKTYGAALWINRICFLLCALVLVFVGGNYLGIQRLMPLCGSKKRSVHYLGMFLLDTCLIFLLLLLLEMVLRYF</sequence>
<dbReference type="SUPFAM" id="SSF56112">
    <property type="entry name" value="Protein kinase-like (PK-like)"/>
    <property type="match status" value="1"/>
</dbReference>
<evidence type="ECO:0000256" key="2">
    <source>
        <dbReference type="ARBA" id="ARBA00022527"/>
    </source>
</evidence>
<dbReference type="PROSITE" id="PS00108">
    <property type="entry name" value="PROTEIN_KINASE_ST"/>
    <property type="match status" value="1"/>
</dbReference>
<dbReference type="SMART" id="SM00220">
    <property type="entry name" value="S_TKc"/>
    <property type="match status" value="1"/>
</dbReference>
<name>A0ABT2TY63_9FIRM</name>
<dbReference type="InterPro" id="IPR011009">
    <property type="entry name" value="Kinase-like_dom_sf"/>
</dbReference>
<keyword evidence="9" id="KW-0812">Transmembrane</keyword>
<dbReference type="Gene3D" id="1.10.510.10">
    <property type="entry name" value="Transferase(Phosphotransferase) domain 1"/>
    <property type="match status" value="1"/>
</dbReference>
<evidence type="ECO:0000256" key="4">
    <source>
        <dbReference type="ARBA" id="ARBA00022741"/>
    </source>
</evidence>
<feature type="domain" description="Protein kinase" evidence="10">
    <location>
        <begin position="1"/>
        <end position="242"/>
    </location>
</feature>
<dbReference type="Proteomes" id="UP001652409">
    <property type="component" value="Unassembled WGS sequence"/>
</dbReference>
<keyword evidence="2" id="KW-0723">Serine/threonine-protein kinase</keyword>
<evidence type="ECO:0000313" key="11">
    <source>
        <dbReference type="EMBL" id="MCU6766379.1"/>
    </source>
</evidence>
<keyword evidence="5 11" id="KW-0418">Kinase</keyword>
<evidence type="ECO:0000256" key="1">
    <source>
        <dbReference type="ARBA" id="ARBA00012513"/>
    </source>
</evidence>
<comment type="catalytic activity">
    <reaction evidence="8">
        <text>L-seryl-[protein] + ATP = O-phospho-L-seryl-[protein] + ADP + H(+)</text>
        <dbReference type="Rhea" id="RHEA:17989"/>
        <dbReference type="Rhea" id="RHEA-COMP:9863"/>
        <dbReference type="Rhea" id="RHEA-COMP:11604"/>
        <dbReference type="ChEBI" id="CHEBI:15378"/>
        <dbReference type="ChEBI" id="CHEBI:29999"/>
        <dbReference type="ChEBI" id="CHEBI:30616"/>
        <dbReference type="ChEBI" id="CHEBI:83421"/>
        <dbReference type="ChEBI" id="CHEBI:456216"/>
        <dbReference type="EC" id="2.7.11.1"/>
    </reaction>
</comment>
<keyword evidence="6" id="KW-0067">ATP-binding</keyword>
<dbReference type="EC" id="2.7.11.1" evidence="1"/>
<dbReference type="Pfam" id="PF00069">
    <property type="entry name" value="Pkinase"/>
    <property type="match status" value="1"/>
</dbReference>
<feature type="transmembrane region" description="Helical" evidence="9">
    <location>
        <begin position="297"/>
        <end position="316"/>
    </location>
</feature>
<dbReference type="PANTHER" id="PTHR24363">
    <property type="entry name" value="SERINE/THREONINE PROTEIN KINASE"/>
    <property type="match status" value="1"/>
</dbReference>
<dbReference type="PROSITE" id="PS50011">
    <property type="entry name" value="PROTEIN_KINASE_DOM"/>
    <property type="match status" value="1"/>
</dbReference>
<evidence type="ECO:0000256" key="6">
    <source>
        <dbReference type="ARBA" id="ARBA00022840"/>
    </source>
</evidence>
<organism evidence="11 12">
    <name type="scientific">Blautia ammoniilytica</name>
    <dbReference type="NCBI Taxonomy" id="2981782"/>
    <lineage>
        <taxon>Bacteria</taxon>
        <taxon>Bacillati</taxon>
        <taxon>Bacillota</taxon>
        <taxon>Clostridia</taxon>
        <taxon>Lachnospirales</taxon>
        <taxon>Lachnospiraceae</taxon>
        <taxon>Blautia</taxon>
    </lineage>
</organism>
<comment type="catalytic activity">
    <reaction evidence="7">
        <text>L-threonyl-[protein] + ATP = O-phospho-L-threonyl-[protein] + ADP + H(+)</text>
        <dbReference type="Rhea" id="RHEA:46608"/>
        <dbReference type="Rhea" id="RHEA-COMP:11060"/>
        <dbReference type="Rhea" id="RHEA-COMP:11605"/>
        <dbReference type="ChEBI" id="CHEBI:15378"/>
        <dbReference type="ChEBI" id="CHEBI:30013"/>
        <dbReference type="ChEBI" id="CHEBI:30616"/>
        <dbReference type="ChEBI" id="CHEBI:61977"/>
        <dbReference type="ChEBI" id="CHEBI:456216"/>
        <dbReference type="EC" id="2.7.11.1"/>
    </reaction>
</comment>
<proteinExistence type="predicted"/>
<evidence type="ECO:0000256" key="8">
    <source>
        <dbReference type="ARBA" id="ARBA00048679"/>
    </source>
</evidence>
<dbReference type="InterPro" id="IPR000719">
    <property type="entry name" value="Prot_kinase_dom"/>
</dbReference>
<dbReference type="InterPro" id="IPR008271">
    <property type="entry name" value="Ser/Thr_kinase_AS"/>
</dbReference>
<reference evidence="11 12" key="1">
    <citation type="journal article" date="2021" name="ISME Commun">
        <title>Automated analysis of genomic sequences facilitates high-throughput and comprehensive description of bacteria.</title>
        <authorList>
            <person name="Hitch T.C.A."/>
        </authorList>
    </citation>
    <scope>NUCLEOTIDE SEQUENCE [LARGE SCALE GENOMIC DNA]</scope>
    <source>
        <strain evidence="11 12">Sanger_23</strain>
    </source>
</reference>
<feature type="transmembrane region" description="Helical" evidence="9">
    <location>
        <begin position="273"/>
        <end position="291"/>
    </location>
</feature>
<keyword evidence="9" id="KW-1133">Transmembrane helix</keyword>
<dbReference type="PANTHER" id="PTHR24363:SF0">
    <property type="entry name" value="SERINE_THREONINE KINASE LIKE DOMAIN CONTAINING 1"/>
    <property type="match status" value="1"/>
</dbReference>
<evidence type="ECO:0000256" key="3">
    <source>
        <dbReference type="ARBA" id="ARBA00022679"/>
    </source>
</evidence>
<gene>
    <name evidence="11" type="ORF">OCV61_13325</name>
</gene>
<feature type="transmembrane region" description="Helical" evidence="9">
    <location>
        <begin position="337"/>
        <end position="357"/>
    </location>
</feature>
<keyword evidence="3" id="KW-0808">Transferase</keyword>
<dbReference type="GO" id="GO:0016301">
    <property type="term" value="F:kinase activity"/>
    <property type="evidence" value="ECO:0007669"/>
    <property type="project" value="UniProtKB-KW"/>
</dbReference>
<keyword evidence="9" id="KW-0472">Membrane</keyword>
<comment type="caution">
    <text evidence="11">The sequence shown here is derived from an EMBL/GenBank/DDBJ whole genome shotgun (WGS) entry which is preliminary data.</text>
</comment>
<accession>A0ABT2TY63</accession>
<evidence type="ECO:0000259" key="10">
    <source>
        <dbReference type="PROSITE" id="PS50011"/>
    </source>
</evidence>
<evidence type="ECO:0000313" key="12">
    <source>
        <dbReference type="Proteomes" id="UP001652409"/>
    </source>
</evidence>
<dbReference type="EMBL" id="JAOQJL010000029">
    <property type="protein sequence ID" value="MCU6766379.1"/>
    <property type="molecule type" value="Genomic_DNA"/>
</dbReference>
<evidence type="ECO:0000256" key="5">
    <source>
        <dbReference type="ARBA" id="ARBA00022777"/>
    </source>
</evidence>
<evidence type="ECO:0000256" key="7">
    <source>
        <dbReference type="ARBA" id="ARBA00047899"/>
    </source>
</evidence>
<dbReference type="RefSeq" id="WP_158422202.1">
    <property type="nucleotide sequence ID" value="NZ_JAOQJL010000029.1"/>
</dbReference>
<keyword evidence="12" id="KW-1185">Reference proteome</keyword>
<keyword evidence="4" id="KW-0547">Nucleotide-binding</keyword>
<evidence type="ECO:0000256" key="9">
    <source>
        <dbReference type="SAM" id="Phobius"/>
    </source>
</evidence>